<dbReference type="EMBL" id="CAJVPI010001047">
    <property type="protein sequence ID" value="CAG8591241.1"/>
    <property type="molecule type" value="Genomic_DNA"/>
</dbReference>
<proteinExistence type="predicted"/>
<accession>A0A9N9C9M1</accession>
<comment type="caution">
    <text evidence="1">The sequence shown here is derived from an EMBL/GenBank/DDBJ whole genome shotgun (WGS) entry which is preliminary data.</text>
</comment>
<evidence type="ECO:0000313" key="2">
    <source>
        <dbReference type="Proteomes" id="UP000789739"/>
    </source>
</evidence>
<sequence length="42" mass="5040">MEVDYVDQPQWAVTVPLEDFWNIVNWESIRSQQQSTNTNLEK</sequence>
<gene>
    <name evidence="1" type="ORF">PBRASI_LOCUS7135</name>
</gene>
<name>A0A9N9C9M1_9GLOM</name>
<keyword evidence="2" id="KW-1185">Reference proteome</keyword>
<organism evidence="1 2">
    <name type="scientific">Paraglomus brasilianum</name>
    <dbReference type="NCBI Taxonomy" id="144538"/>
    <lineage>
        <taxon>Eukaryota</taxon>
        <taxon>Fungi</taxon>
        <taxon>Fungi incertae sedis</taxon>
        <taxon>Mucoromycota</taxon>
        <taxon>Glomeromycotina</taxon>
        <taxon>Glomeromycetes</taxon>
        <taxon>Paraglomerales</taxon>
        <taxon>Paraglomeraceae</taxon>
        <taxon>Paraglomus</taxon>
    </lineage>
</organism>
<evidence type="ECO:0000313" key="1">
    <source>
        <dbReference type="EMBL" id="CAG8591241.1"/>
    </source>
</evidence>
<protein>
    <submittedName>
        <fullName evidence="1">2822_t:CDS:1</fullName>
    </submittedName>
</protein>
<dbReference type="AlphaFoldDB" id="A0A9N9C9M1"/>
<dbReference type="Proteomes" id="UP000789739">
    <property type="component" value="Unassembled WGS sequence"/>
</dbReference>
<reference evidence="1" key="1">
    <citation type="submission" date="2021-06" db="EMBL/GenBank/DDBJ databases">
        <authorList>
            <person name="Kallberg Y."/>
            <person name="Tangrot J."/>
            <person name="Rosling A."/>
        </authorList>
    </citation>
    <scope>NUCLEOTIDE SEQUENCE</scope>
    <source>
        <strain evidence="1">BR232B</strain>
    </source>
</reference>